<sequence length="409" mass="47304">MAKVRFLHIADLHLDSPFTGLSALSDVVYKELKDAAHESLVRIVTRAITEQVDFVLIAGDIYDKEDRSIKAQVQFYKEMKRLQEAEIDVFLIHGNHDFLEKDRDVLELPENVFTFGETVQCVPWKGKSGQTVKLYGFSYTERHVREKRLNEFQKQGEADFHIALLHGSEETKSSEHDVYAPFSLSELKQKGFDYWALGHIHKREILSEQPGVYYPGNIQGRNRKETGAKGGTIVELSPRGASFEFFETAPVIFGKLQIELDGKVDQTKLFRKLEQALQDYRKGSQSYILDLEVLVENPDGVNSTDWLQMFEDEVSAAPFVWINTLKFRPKQSEQNENWQQDLLLADELKQSIQELQEEENFFETIESLYLHAGVRQYLTELDEDKQKQLLSAALVKLNETYREIEDDKK</sequence>
<keyword evidence="1" id="KW-0378">Hydrolase</keyword>
<protein>
    <submittedName>
        <fullName evidence="4">Serine/threonine protein phosphatase</fullName>
    </submittedName>
</protein>
<comment type="caution">
    <text evidence="4">The sequence shown here is derived from an EMBL/GenBank/DDBJ whole genome shotgun (WGS) entry which is preliminary data.</text>
</comment>
<dbReference type="SUPFAM" id="SSF56300">
    <property type="entry name" value="Metallo-dependent phosphatases"/>
    <property type="match status" value="1"/>
</dbReference>
<feature type="coiled-coil region" evidence="2">
    <location>
        <begin position="345"/>
        <end position="407"/>
    </location>
</feature>
<reference evidence="5" key="1">
    <citation type="submission" date="2015-04" db="EMBL/GenBank/DDBJ databases">
        <authorList>
            <person name="Schardt J."/>
            <person name="Mueller-Herbst S."/>
            <person name="Scherer S."/>
            <person name="Huptas C."/>
        </authorList>
    </citation>
    <scope>NUCLEOTIDE SEQUENCE [LARGE SCALE GENOMIC DNA]</scope>
    <source>
        <strain evidence="5">Kiel-L1</strain>
    </source>
</reference>
<dbReference type="Pfam" id="PF00149">
    <property type="entry name" value="Metallophos"/>
    <property type="match status" value="1"/>
</dbReference>
<dbReference type="RefSeq" id="WP_115753099.1">
    <property type="nucleotide sequence ID" value="NZ_LARY01000002.1"/>
</dbReference>
<dbReference type="InterPro" id="IPR004843">
    <property type="entry name" value="Calcineurin-like_PHP"/>
</dbReference>
<dbReference type="InterPro" id="IPR050535">
    <property type="entry name" value="DNA_Repair-Maintenance_Comp"/>
</dbReference>
<evidence type="ECO:0000256" key="2">
    <source>
        <dbReference type="SAM" id="Coils"/>
    </source>
</evidence>
<evidence type="ECO:0000256" key="1">
    <source>
        <dbReference type="ARBA" id="ARBA00022801"/>
    </source>
</evidence>
<dbReference type="Proteomes" id="UP000257055">
    <property type="component" value="Unassembled WGS sequence"/>
</dbReference>
<evidence type="ECO:0000313" key="5">
    <source>
        <dbReference type="Proteomes" id="UP000257055"/>
    </source>
</evidence>
<feature type="domain" description="Calcineurin-like phosphoesterase" evidence="3">
    <location>
        <begin position="5"/>
        <end position="202"/>
    </location>
</feature>
<dbReference type="EMBL" id="LARY01000002">
    <property type="protein sequence ID" value="RDX00854.1"/>
    <property type="molecule type" value="Genomic_DNA"/>
</dbReference>
<dbReference type="InterPro" id="IPR014576">
    <property type="entry name" value="Pesterase_YhaO"/>
</dbReference>
<dbReference type="CDD" id="cd00840">
    <property type="entry name" value="MPP_Mre11_N"/>
    <property type="match status" value="1"/>
</dbReference>
<dbReference type="AlphaFoldDB" id="A0A3D8TQI5"/>
<evidence type="ECO:0000313" key="4">
    <source>
        <dbReference type="EMBL" id="RDX00854.1"/>
    </source>
</evidence>
<organism evidence="4 5">
    <name type="scientific">Listeria kieliensis</name>
    <dbReference type="NCBI Taxonomy" id="1621700"/>
    <lineage>
        <taxon>Bacteria</taxon>
        <taxon>Bacillati</taxon>
        <taxon>Bacillota</taxon>
        <taxon>Bacilli</taxon>
        <taxon>Bacillales</taxon>
        <taxon>Listeriaceae</taxon>
        <taxon>Listeria</taxon>
    </lineage>
</organism>
<gene>
    <name evidence="4" type="ORF">UR08_07735</name>
</gene>
<keyword evidence="2" id="KW-0175">Coiled coil</keyword>
<proteinExistence type="predicted"/>
<dbReference type="PANTHER" id="PTHR30337:SF7">
    <property type="entry name" value="PHOSPHOESTERASE"/>
    <property type="match status" value="1"/>
</dbReference>
<dbReference type="GO" id="GO:0016787">
    <property type="term" value="F:hydrolase activity"/>
    <property type="evidence" value="ECO:0007669"/>
    <property type="project" value="UniProtKB-KW"/>
</dbReference>
<dbReference type="PIRSF" id="PIRSF033091">
    <property type="entry name" value="Pesterase_YhaO"/>
    <property type="match status" value="1"/>
</dbReference>
<dbReference type="InterPro" id="IPR029052">
    <property type="entry name" value="Metallo-depent_PP-like"/>
</dbReference>
<dbReference type="Gene3D" id="3.60.21.10">
    <property type="match status" value="1"/>
</dbReference>
<evidence type="ECO:0000259" key="3">
    <source>
        <dbReference type="Pfam" id="PF00149"/>
    </source>
</evidence>
<dbReference type="InterPro" id="IPR041796">
    <property type="entry name" value="Mre11_N"/>
</dbReference>
<keyword evidence="5" id="KW-1185">Reference proteome</keyword>
<dbReference type="PANTHER" id="PTHR30337">
    <property type="entry name" value="COMPONENT OF ATP-DEPENDENT DSDNA EXONUCLEASE"/>
    <property type="match status" value="1"/>
</dbReference>
<accession>A0A3D8TQI5</accession>
<name>A0A3D8TQI5_9LIST</name>